<organism evidence="2 3">
    <name type="scientific">Acetobacterium wieringae</name>
    <dbReference type="NCBI Taxonomy" id="52694"/>
    <lineage>
        <taxon>Bacteria</taxon>
        <taxon>Bacillati</taxon>
        <taxon>Bacillota</taxon>
        <taxon>Clostridia</taxon>
        <taxon>Eubacteriales</taxon>
        <taxon>Eubacteriaceae</taxon>
        <taxon>Acetobacterium</taxon>
    </lineage>
</organism>
<dbReference type="Pfam" id="PF12674">
    <property type="entry name" value="Zn_ribbon_2"/>
    <property type="match status" value="1"/>
</dbReference>
<sequence length="89" mass="10354">MMNEKLCQSCGKPMGQTNELYGTEKNGTKSCDYCDDCYKNGEFTTNISKERMIEVSIPYLLKEKPGIDEAQARKEMEDFFPTLKRWKTH</sequence>
<dbReference type="RefSeq" id="WP_242871631.1">
    <property type="nucleotide sequence ID" value="NZ_CABIIK010000056.1"/>
</dbReference>
<dbReference type="Proteomes" id="UP000176244">
    <property type="component" value="Unassembled WGS sequence"/>
</dbReference>
<evidence type="ECO:0000313" key="2">
    <source>
        <dbReference type="EMBL" id="OFV69430.1"/>
    </source>
</evidence>
<accession>A0A1F2PDE9</accession>
<dbReference type="InterPro" id="IPR025868">
    <property type="entry name" value="Zn_ribbon_dom_put"/>
</dbReference>
<evidence type="ECO:0000313" key="3">
    <source>
        <dbReference type="Proteomes" id="UP000176244"/>
    </source>
</evidence>
<evidence type="ECO:0000259" key="1">
    <source>
        <dbReference type="Pfam" id="PF12674"/>
    </source>
</evidence>
<proteinExistence type="predicted"/>
<protein>
    <submittedName>
        <fullName evidence="2">Putative zinc ribbon domain protein</fullName>
    </submittedName>
</protein>
<gene>
    <name evidence="2" type="ORF">ACWI_30780</name>
</gene>
<feature type="domain" description="Putative zinc ribbon" evidence="1">
    <location>
        <begin position="6"/>
        <end position="87"/>
    </location>
</feature>
<dbReference type="STRING" id="52694.ACWI_30780"/>
<dbReference type="AlphaFoldDB" id="A0A1F2PDE9"/>
<name>A0A1F2PDE9_9FIRM</name>
<comment type="caution">
    <text evidence="2">The sequence shown here is derived from an EMBL/GenBank/DDBJ whole genome shotgun (WGS) entry which is preliminary data.</text>
</comment>
<dbReference type="EMBL" id="LKEU01000040">
    <property type="protein sequence ID" value="OFV69430.1"/>
    <property type="molecule type" value="Genomic_DNA"/>
</dbReference>
<reference evidence="2 3" key="1">
    <citation type="submission" date="2015-09" db="EMBL/GenBank/DDBJ databases">
        <title>Genome sequence of Acetobacterium wieringae DSM 1911.</title>
        <authorList>
            <person name="Poehlein A."/>
            <person name="Bengelsdorf F.R."/>
            <person name="Schiel-Bengelsdorf B."/>
            <person name="Duerre P."/>
            <person name="Daniel R."/>
        </authorList>
    </citation>
    <scope>NUCLEOTIDE SEQUENCE [LARGE SCALE GENOMIC DNA]</scope>
    <source>
        <strain evidence="2 3">DSM 1911</strain>
    </source>
</reference>